<dbReference type="AlphaFoldDB" id="A0A7W6GEU8"/>
<keyword evidence="3" id="KW-1185">Reference proteome</keyword>
<name>A0A7W6GEU8_9HYPH</name>
<protein>
    <submittedName>
        <fullName evidence="2">Uncharacterized protein</fullName>
    </submittedName>
</protein>
<dbReference type="Proteomes" id="UP000582090">
    <property type="component" value="Unassembled WGS sequence"/>
</dbReference>
<gene>
    <name evidence="2" type="ORF">GGQ67_004755</name>
</gene>
<comment type="caution">
    <text evidence="2">The sequence shown here is derived from an EMBL/GenBank/DDBJ whole genome shotgun (WGS) entry which is preliminary data.</text>
</comment>
<evidence type="ECO:0000313" key="2">
    <source>
        <dbReference type="EMBL" id="MBB3967061.1"/>
    </source>
</evidence>
<reference evidence="2 3" key="1">
    <citation type="submission" date="2020-08" db="EMBL/GenBank/DDBJ databases">
        <title>Genomic Encyclopedia of Type Strains, Phase IV (KMG-IV): sequencing the most valuable type-strain genomes for metagenomic binning, comparative biology and taxonomic classification.</title>
        <authorList>
            <person name="Goeker M."/>
        </authorList>
    </citation>
    <scope>NUCLEOTIDE SEQUENCE [LARGE SCALE GENOMIC DNA]</scope>
    <source>
        <strain evidence="2 3">DSM 26575</strain>
    </source>
</reference>
<accession>A0A7W6GEU8</accession>
<dbReference type="RefSeq" id="WP_183902491.1">
    <property type="nucleotide sequence ID" value="NZ_JACIDW010000030.1"/>
</dbReference>
<feature type="region of interest" description="Disordered" evidence="1">
    <location>
        <begin position="1"/>
        <end position="21"/>
    </location>
</feature>
<evidence type="ECO:0000256" key="1">
    <source>
        <dbReference type="SAM" id="MobiDB-lite"/>
    </source>
</evidence>
<proteinExistence type="predicted"/>
<evidence type="ECO:0000313" key="3">
    <source>
        <dbReference type="Proteomes" id="UP000582090"/>
    </source>
</evidence>
<dbReference type="EMBL" id="JACIDW010000030">
    <property type="protein sequence ID" value="MBB3967061.1"/>
    <property type="molecule type" value="Genomic_DNA"/>
</dbReference>
<sequence>MSDRFASHTPSLTGPASTGFAITPDDTLALPETTRALYVGFGGSVAVEMASGAVLTFQGVADGALLPLRVARVRASGTTASGVIGLV</sequence>
<organism evidence="2 3">
    <name type="scientific">Rhizobium metallidurans</name>
    <dbReference type="NCBI Taxonomy" id="1265931"/>
    <lineage>
        <taxon>Bacteria</taxon>
        <taxon>Pseudomonadati</taxon>
        <taxon>Pseudomonadota</taxon>
        <taxon>Alphaproteobacteria</taxon>
        <taxon>Hyphomicrobiales</taxon>
        <taxon>Rhizobiaceae</taxon>
        <taxon>Rhizobium/Agrobacterium group</taxon>
        <taxon>Rhizobium</taxon>
    </lineage>
</organism>